<name>A0A9B0TYM7_CHRAS</name>
<evidence type="ECO:0000256" key="1">
    <source>
        <dbReference type="SAM" id="MobiDB-lite"/>
    </source>
</evidence>
<dbReference type="AlphaFoldDB" id="A0A9B0TYM7"/>
<reference evidence="3" key="1">
    <citation type="submission" date="2025-08" db="UniProtKB">
        <authorList>
            <consortium name="RefSeq"/>
        </authorList>
    </citation>
    <scope>IDENTIFICATION</scope>
    <source>
        <tissue evidence="3">Spleen</tissue>
    </source>
</reference>
<accession>A0A9B0TYM7</accession>
<organism evidence="2 3">
    <name type="scientific">Chrysochloris asiatica</name>
    <name type="common">Cape golden mole</name>
    <dbReference type="NCBI Taxonomy" id="185453"/>
    <lineage>
        <taxon>Eukaryota</taxon>
        <taxon>Metazoa</taxon>
        <taxon>Chordata</taxon>
        <taxon>Craniata</taxon>
        <taxon>Vertebrata</taxon>
        <taxon>Euteleostomi</taxon>
        <taxon>Mammalia</taxon>
        <taxon>Eutheria</taxon>
        <taxon>Afrotheria</taxon>
        <taxon>Chrysochloridae</taxon>
        <taxon>Chrysochlorinae</taxon>
        <taxon>Chrysochloris</taxon>
    </lineage>
</organism>
<feature type="compositionally biased region" description="Polar residues" evidence="1">
    <location>
        <begin position="39"/>
        <end position="58"/>
    </location>
</feature>
<dbReference type="Proteomes" id="UP000504623">
    <property type="component" value="Unplaced"/>
</dbReference>
<gene>
    <name evidence="3" type="primary">MPZL1</name>
</gene>
<feature type="region of interest" description="Disordered" evidence="1">
    <location>
        <begin position="33"/>
        <end position="58"/>
    </location>
</feature>
<proteinExistence type="predicted"/>
<evidence type="ECO:0000313" key="3">
    <source>
        <dbReference type="RefSeq" id="XP_006872712.1"/>
    </source>
</evidence>
<dbReference type="RefSeq" id="XP_006872712.1">
    <property type="nucleotide sequence ID" value="XM_006872650.1"/>
</dbReference>
<sequence length="58" mass="6379">MKQVDLRTFKNSNWSISLKVYTAEEISVANGTPGKLACKSQSPDMTSSLTSDPRSFQP</sequence>
<keyword evidence="2" id="KW-1185">Reference proteome</keyword>
<dbReference type="CTD" id="9019"/>
<dbReference type="GeneID" id="102819947"/>
<evidence type="ECO:0000313" key="2">
    <source>
        <dbReference type="Proteomes" id="UP000504623"/>
    </source>
</evidence>
<protein>
    <submittedName>
        <fullName evidence="3">Myelin protein zero-like protein 1</fullName>
    </submittedName>
</protein>